<dbReference type="GO" id="GO:0016616">
    <property type="term" value="F:oxidoreductase activity, acting on the CH-OH group of donors, NAD or NADP as acceptor"/>
    <property type="evidence" value="ECO:0007669"/>
    <property type="project" value="TreeGrafter"/>
</dbReference>
<gene>
    <name evidence="1" type="ORF">MAC_03282</name>
</gene>
<dbReference type="InterPro" id="IPR052184">
    <property type="entry name" value="SDR_enzymes"/>
</dbReference>
<dbReference type="STRING" id="655827.E9E0A1"/>
<accession>E9E0A1</accession>
<name>E9E0A1_METAQ</name>
<dbReference type="PANTHER" id="PTHR45458">
    <property type="entry name" value="SHORT-CHAIN DEHYDROGENASE/REDUCTASE SDR"/>
    <property type="match status" value="1"/>
</dbReference>
<dbReference type="Proteomes" id="UP000002499">
    <property type="component" value="Unassembled WGS sequence"/>
</dbReference>
<organism evidence="2">
    <name type="scientific">Metarhizium acridum (strain CQMa 102)</name>
    <dbReference type="NCBI Taxonomy" id="655827"/>
    <lineage>
        <taxon>Eukaryota</taxon>
        <taxon>Fungi</taxon>
        <taxon>Dikarya</taxon>
        <taxon>Ascomycota</taxon>
        <taxon>Pezizomycotina</taxon>
        <taxon>Sordariomycetes</taxon>
        <taxon>Hypocreomycetidae</taxon>
        <taxon>Hypocreales</taxon>
        <taxon>Clavicipitaceae</taxon>
        <taxon>Metarhizium</taxon>
    </lineage>
</organism>
<dbReference type="SUPFAM" id="SSF51735">
    <property type="entry name" value="NAD(P)-binding Rossmann-fold domains"/>
    <property type="match status" value="1"/>
</dbReference>
<protein>
    <submittedName>
        <fullName evidence="1">Short-chain dehydrogenase/reductase SDR</fullName>
    </submittedName>
</protein>
<dbReference type="InParanoid" id="E9E0A1"/>
<dbReference type="AlphaFoldDB" id="E9E0A1"/>
<dbReference type="HOGENOM" id="CLU_1571005_0_0_1"/>
<reference evidence="1 2" key="1">
    <citation type="journal article" date="2011" name="PLoS Genet.">
        <title>Genome sequencing and comparative transcriptomics of the model entomopathogenic fungi Metarhizium anisopliae and M. acridum.</title>
        <authorList>
            <person name="Gao Q."/>
            <person name="Jin K."/>
            <person name="Ying S.H."/>
            <person name="Zhang Y."/>
            <person name="Xiao G."/>
            <person name="Shang Y."/>
            <person name="Duan Z."/>
            <person name="Hu X."/>
            <person name="Xie X.Q."/>
            <person name="Zhou G."/>
            <person name="Peng G."/>
            <person name="Luo Z."/>
            <person name="Huang W."/>
            <person name="Wang B."/>
            <person name="Fang W."/>
            <person name="Wang S."/>
            <person name="Zhong Y."/>
            <person name="Ma L.J."/>
            <person name="St Leger R.J."/>
            <person name="Zhao G.P."/>
            <person name="Pei Y."/>
            <person name="Feng M.G."/>
            <person name="Xia Y."/>
            <person name="Wang C."/>
        </authorList>
    </citation>
    <scope>NUCLEOTIDE SEQUENCE [LARGE SCALE GENOMIC DNA]</scope>
    <source>
        <strain evidence="1 2">CQMa 102</strain>
    </source>
</reference>
<dbReference type="Gene3D" id="3.40.50.720">
    <property type="entry name" value="NAD(P)-binding Rossmann-like Domain"/>
    <property type="match status" value="1"/>
</dbReference>
<dbReference type="eggNOG" id="KOG1611">
    <property type="taxonomic scope" value="Eukaryota"/>
</dbReference>
<evidence type="ECO:0000313" key="2">
    <source>
        <dbReference type="Proteomes" id="UP000002499"/>
    </source>
</evidence>
<dbReference type="PANTHER" id="PTHR45458:SF1">
    <property type="entry name" value="SHORT CHAIN DEHYDROGENASE"/>
    <property type="match status" value="1"/>
</dbReference>
<dbReference type="OrthoDB" id="5296at2759"/>
<evidence type="ECO:0000313" key="1">
    <source>
        <dbReference type="EMBL" id="EFY90702.1"/>
    </source>
</evidence>
<keyword evidence="2" id="KW-1185">Reference proteome</keyword>
<dbReference type="EMBL" id="GL698488">
    <property type="protein sequence ID" value="EFY90702.1"/>
    <property type="molecule type" value="Genomic_DNA"/>
</dbReference>
<sequence length="170" mass="18674">MYGRPFQHQHATYGAHGIGLSVCVVGGNRGDPLELDFLDENSISSAARAYGNKPLDVVINVGGLPPNPKPWKDQTSSLMLERLRVMTIGPYLTMTEVLPQLELAPNPKVINIPSSFGSISKPGFLSTRLTDWDGEDDMETCIKGLMKIINSISHEDNGAFFKWDGSRIPF</sequence>
<dbReference type="InterPro" id="IPR036291">
    <property type="entry name" value="NAD(P)-bd_dom_sf"/>
</dbReference>
<proteinExistence type="predicted"/>